<evidence type="ECO:0000256" key="1">
    <source>
        <dbReference type="SAM" id="Phobius"/>
    </source>
</evidence>
<evidence type="ECO:0000313" key="2">
    <source>
        <dbReference type="EMBL" id="CUX96742.1"/>
    </source>
</evidence>
<name>A0A143WSP3_9ENTR</name>
<keyword evidence="1" id="KW-1133">Transmembrane helix</keyword>
<keyword evidence="1" id="KW-0472">Membrane</keyword>
<keyword evidence="3" id="KW-1185">Reference proteome</keyword>
<dbReference type="EMBL" id="LN999833">
    <property type="protein sequence ID" value="CUX96742.1"/>
    <property type="molecule type" value="Genomic_DNA"/>
</dbReference>
<dbReference type="KEGG" id="den:MHIR_DE00485"/>
<proteinExistence type="predicted"/>
<reference evidence="3" key="1">
    <citation type="submission" date="2016-01" db="EMBL/GenBank/DDBJ databases">
        <authorList>
            <person name="Husnik F."/>
        </authorList>
    </citation>
    <scope>NUCLEOTIDE SEQUENCE [LARGE SCALE GENOMIC DNA]</scope>
</reference>
<dbReference type="AlphaFoldDB" id="A0A143WSP3"/>
<feature type="transmembrane region" description="Helical" evidence="1">
    <location>
        <begin position="12"/>
        <end position="33"/>
    </location>
</feature>
<evidence type="ECO:0000313" key="3">
    <source>
        <dbReference type="Proteomes" id="UP000095322"/>
    </source>
</evidence>
<sequence>MLQMLTPLSSPILIMSTMTFGKTCMLLLAEILTEQRYYRENYRLKKAMLALYQCLCCDY</sequence>
<accession>A0A143WSP3</accession>
<protein>
    <submittedName>
        <fullName evidence="2">Uncharacterized protein</fullName>
    </submittedName>
</protein>
<dbReference type="Proteomes" id="UP000095322">
    <property type="component" value="Chromosome I"/>
</dbReference>
<keyword evidence="1" id="KW-0812">Transmembrane</keyword>
<gene>
    <name evidence="2" type="ORF">MHIR_DE00485</name>
</gene>
<organism evidence="2 3">
    <name type="scientific">Candidatus Doolittlea endobia</name>
    <dbReference type="NCBI Taxonomy" id="1778262"/>
    <lineage>
        <taxon>Bacteria</taxon>
        <taxon>Pseudomonadati</taxon>
        <taxon>Pseudomonadota</taxon>
        <taxon>Gammaproteobacteria</taxon>
        <taxon>Enterobacterales</taxon>
        <taxon>Enterobacteriaceae</taxon>
        <taxon>Candidatus Doolittlea</taxon>
    </lineage>
</organism>